<dbReference type="Gene3D" id="1.20.58.340">
    <property type="entry name" value="Magnesium transport protein CorA, transmembrane region"/>
    <property type="match status" value="2"/>
</dbReference>
<feature type="transmembrane region" description="Helical" evidence="8">
    <location>
        <begin position="274"/>
        <end position="294"/>
    </location>
</feature>
<gene>
    <name evidence="9" type="ORF">ACFO3N_16485</name>
</gene>
<evidence type="ECO:0000313" key="9">
    <source>
        <dbReference type="EMBL" id="MFC4478674.1"/>
    </source>
</evidence>
<evidence type="ECO:0000256" key="5">
    <source>
        <dbReference type="ARBA" id="ARBA00022692"/>
    </source>
</evidence>
<dbReference type="SUPFAM" id="SSF144083">
    <property type="entry name" value="Magnesium transport protein CorA, transmembrane region"/>
    <property type="match status" value="1"/>
</dbReference>
<dbReference type="Gene3D" id="3.30.460.20">
    <property type="entry name" value="CorA soluble domain-like"/>
    <property type="match status" value="1"/>
</dbReference>
<dbReference type="Pfam" id="PF01544">
    <property type="entry name" value="CorA"/>
    <property type="match status" value="1"/>
</dbReference>
<accession>A0ABV8ZI77</accession>
<evidence type="ECO:0000256" key="8">
    <source>
        <dbReference type="SAM" id="Phobius"/>
    </source>
</evidence>
<evidence type="ECO:0000256" key="2">
    <source>
        <dbReference type="ARBA" id="ARBA00009765"/>
    </source>
</evidence>
<protein>
    <submittedName>
        <fullName evidence="9">CorA family divalent cation transporter</fullName>
    </submittedName>
</protein>
<dbReference type="PANTHER" id="PTHR46494:SF1">
    <property type="entry name" value="CORA FAMILY METAL ION TRANSPORTER (EUROFUNG)"/>
    <property type="match status" value="1"/>
</dbReference>
<keyword evidence="10" id="KW-1185">Reference proteome</keyword>
<dbReference type="SUPFAM" id="SSF143865">
    <property type="entry name" value="CorA soluble domain-like"/>
    <property type="match status" value="1"/>
</dbReference>
<organism evidence="9 10">
    <name type="scientific">Flavobacterium chungangensis</name>
    <dbReference type="NCBI Taxonomy" id="2708132"/>
    <lineage>
        <taxon>Bacteria</taxon>
        <taxon>Pseudomonadati</taxon>
        <taxon>Bacteroidota</taxon>
        <taxon>Flavobacteriia</taxon>
        <taxon>Flavobacteriales</taxon>
        <taxon>Flavobacteriaceae</taxon>
        <taxon>Flavobacterium</taxon>
    </lineage>
</organism>
<dbReference type="InterPro" id="IPR045861">
    <property type="entry name" value="CorA_cytoplasmic_dom"/>
</dbReference>
<comment type="subcellular location">
    <subcellularLocation>
        <location evidence="1">Cell membrane</location>
        <topology evidence="1">Multi-pass membrane protein</topology>
    </subcellularLocation>
</comment>
<comment type="caution">
    <text evidence="9">The sequence shown here is derived from an EMBL/GenBank/DDBJ whole genome shotgun (WGS) entry which is preliminary data.</text>
</comment>
<dbReference type="PANTHER" id="PTHR46494">
    <property type="entry name" value="CORA FAMILY METAL ION TRANSPORTER (EUROFUNG)"/>
    <property type="match status" value="1"/>
</dbReference>
<keyword evidence="5 8" id="KW-0812">Transmembrane</keyword>
<dbReference type="InterPro" id="IPR002523">
    <property type="entry name" value="MgTranspt_CorA/ZnTranspt_ZntB"/>
</dbReference>
<dbReference type="InterPro" id="IPR045863">
    <property type="entry name" value="CorA_TM1_TM2"/>
</dbReference>
<feature type="transmembrane region" description="Helical" evidence="8">
    <location>
        <begin position="242"/>
        <end position="262"/>
    </location>
</feature>
<dbReference type="Proteomes" id="UP001596003">
    <property type="component" value="Unassembled WGS sequence"/>
</dbReference>
<comment type="similarity">
    <text evidence="2">Belongs to the CorA metal ion transporter (MIT) (TC 1.A.35) family.</text>
</comment>
<name>A0ABV8ZI77_9FLAO</name>
<evidence type="ECO:0000256" key="4">
    <source>
        <dbReference type="ARBA" id="ARBA00022475"/>
    </source>
</evidence>
<evidence type="ECO:0000256" key="7">
    <source>
        <dbReference type="ARBA" id="ARBA00023136"/>
    </source>
</evidence>
<dbReference type="RefSeq" id="WP_379799484.1">
    <property type="nucleotide sequence ID" value="NZ_JBHSFY010000010.1"/>
</dbReference>
<keyword evidence="3" id="KW-0813">Transport</keyword>
<reference evidence="10" key="1">
    <citation type="journal article" date="2019" name="Int. J. Syst. Evol. Microbiol.">
        <title>The Global Catalogue of Microorganisms (GCM) 10K type strain sequencing project: providing services to taxonomists for standard genome sequencing and annotation.</title>
        <authorList>
            <consortium name="The Broad Institute Genomics Platform"/>
            <consortium name="The Broad Institute Genome Sequencing Center for Infectious Disease"/>
            <person name="Wu L."/>
            <person name="Ma J."/>
        </authorList>
    </citation>
    <scope>NUCLEOTIDE SEQUENCE [LARGE SCALE GENOMIC DNA]</scope>
    <source>
        <strain evidence="10">NBRC 103627</strain>
    </source>
</reference>
<evidence type="ECO:0000313" key="10">
    <source>
        <dbReference type="Proteomes" id="UP001596003"/>
    </source>
</evidence>
<keyword evidence="6 8" id="KW-1133">Transmembrane helix</keyword>
<dbReference type="CDD" id="cd12832">
    <property type="entry name" value="TmCorA-like_u3"/>
    <property type="match status" value="1"/>
</dbReference>
<evidence type="ECO:0000256" key="1">
    <source>
        <dbReference type="ARBA" id="ARBA00004651"/>
    </source>
</evidence>
<dbReference type="EMBL" id="JBHSFY010000010">
    <property type="protein sequence ID" value="MFC4478674.1"/>
    <property type="molecule type" value="Genomic_DNA"/>
</dbReference>
<keyword evidence="7 8" id="KW-0472">Membrane</keyword>
<evidence type="ECO:0000256" key="3">
    <source>
        <dbReference type="ARBA" id="ARBA00022448"/>
    </source>
</evidence>
<keyword evidence="4" id="KW-1003">Cell membrane</keyword>
<evidence type="ECO:0000256" key="6">
    <source>
        <dbReference type="ARBA" id="ARBA00022989"/>
    </source>
</evidence>
<proteinExistence type="inferred from homology"/>
<sequence length="300" mass="34530">MAIHTCQIKDTGITWIDIYDPSEKDIESVSTSYRLNSYALMDSLDPDHLPKYEEHNDTHFLIIRLFHEEDQKLPTIQSLSSKIAVFFNKDFIITVHRSAQPLIKKIMESQVSEGKINSAAGIAIHIVGEALRSFEDPAMKLSADIDRYESTLFLKKNIPDDMIEDIYYLKNRSGLYKKLLLLSNEVVNSIKAEGEERPALHDVRDLHTKLALLYDQVQEDANNLLNIYLSLSARKTNDVMKILTVFSVFFMPLTFIAGIYGMNFKFMPELESPLGYPVIIVVMLAVSVLIFFWFKRKKWL</sequence>